<dbReference type="SUPFAM" id="SSF56281">
    <property type="entry name" value="Metallo-hydrolase/oxidoreductase"/>
    <property type="match status" value="1"/>
</dbReference>
<evidence type="ECO:0000313" key="8">
    <source>
        <dbReference type="Proteomes" id="UP000588112"/>
    </source>
</evidence>
<keyword evidence="5" id="KW-0862">Zinc</keyword>
<accession>A0A7W8Z293</accession>
<evidence type="ECO:0000256" key="2">
    <source>
        <dbReference type="ARBA" id="ARBA00007749"/>
    </source>
</evidence>
<keyword evidence="8" id="KW-1185">Reference proteome</keyword>
<proteinExistence type="inferred from homology"/>
<evidence type="ECO:0000256" key="4">
    <source>
        <dbReference type="ARBA" id="ARBA00022801"/>
    </source>
</evidence>
<name>A0A7W8Z293_9ACTN</name>
<dbReference type="RefSeq" id="WP_184609782.1">
    <property type="nucleotide sequence ID" value="NZ_BOOS01000037.1"/>
</dbReference>
<sequence length="286" mass="30803">MTSQARRMYSLQYGAERVTKGLSMRGGSGVLYWEPLTGVVVETETGWVLLDTGMGRAALEDEANQRAYAAAADAYGADPAETEWHLYPAPPVTGRWNWGLPGDPLERALAGVGLRPGDISLACVSHMHLDHSGGVPTLAAAGVPVAIQRAELEFARSGVPTLDDGYRRQDWEHEVAWRLLDGDAELAPGVWAVATPGHTPGHMSYRVDLPETGTWLFAMDAADLAQNFHDRVPPGSCAGGTAADEKAAEDSLERLLSEARRLRARLVPGHDQIVHNAIRHPAGGHR</sequence>
<dbReference type="InterPro" id="IPR001279">
    <property type="entry name" value="Metallo-B-lactamas"/>
</dbReference>
<evidence type="ECO:0000256" key="3">
    <source>
        <dbReference type="ARBA" id="ARBA00022723"/>
    </source>
</evidence>
<dbReference type="Proteomes" id="UP000588112">
    <property type="component" value="Unassembled WGS sequence"/>
</dbReference>
<dbReference type="CDD" id="cd07729">
    <property type="entry name" value="AHL_lactonase_MBL-fold"/>
    <property type="match status" value="1"/>
</dbReference>
<reference evidence="7 8" key="1">
    <citation type="submission" date="2020-08" db="EMBL/GenBank/DDBJ databases">
        <title>Sequencing the genomes of 1000 actinobacteria strains.</title>
        <authorList>
            <person name="Klenk H.-P."/>
        </authorList>
    </citation>
    <scope>NUCLEOTIDE SEQUENCE [LARGE SCALE GENOMIC DNA]</scope>
    <source>
        <strain evidence="7 8">DSM 45790</strain>
    </source>
</reference>
<dbReference type="Pfam" id="PF00753">
    <property type="entry name" value="Lactamase_B"/>
    <property type="match status" value="1"/>
</dbReference>
<evidence type="ECO:0000313" key="7">
    <source>
        <dbReference type="EMBL" id="MBB5626081.1"/>
    </source>
</evidence>
<dbReference type="Gene3D" id="3.60.15.10">
    <property type="entry name" value="Ribonuclease Z/Hydroxyacylglutathione hydrolase-like"/>
    <property type="match status" value="1"/>
</dbReference>
<evidence type="ECO:0000259" key="6">
    <source>
        <dbReference type="SMART" id="SM00849"/>
    </source>
</evidence>
<dbReference type="PANTHER" id="PTHR42978:SF7">
    <property type="entry name" value="METALLO-HYDROLASE RV2300C-RELATED"/>
    <property type="match status" value="1"/>
</dbReference>
<organism evidence="7 8">
    <name type="scientific">Sphaerisporangium krabiense</name>
    <dbReference type="NCBI Taxonomy" id="763782"/>
    <lineage>
        <taxon>Bacteria</taxon>
        <taxon>Bacillati</taxon>
        <taxon>Actinomycetota</taxon>
        <taxon>Actinomycetes</taxon>
        <taxon>Streptosporangiales</taxon>
        <taxon>Streptosporangiaceae</taxon>
        <taxon>Sphaerisporangium</taxon>
    </lineage>
</organism>
<comment type="cofactor">
    <cofactor evidence="1">
        <name>Zn(2+)</name>
        <dbReference type="ChEBI" id="CHEBI:29105"/>
    </cofactor>
</comment>
<keyword evidence="3" id="KW-0479">Metal-binding</keyword>
<dbReference type="PANTHER" id="PTHR42978">
    <property type="entry name" value="QUORUM-QUENCHING LACTONASE YTNP-RELATED-RELATED"/>
    <property type="match status" value="1"/>
</dbReference>
<keyword evidence="4 7" id="KW-0378">Hydrolase</keyword>
<dbReference type="GO" id="GO:0046872">
    <property type="term" value="F:metal ion binding"/>
    <property type="evidence" value="ECO:0007669"/>
    <property type="project" value="UniProtKB-KW"/>
</dbReference>
<dbReference type="SMART" id="SM00849">
    <property type="entry name" value="Lactamase_B"/>
    <property type="match status" value="1"/>
</dbReference>
<dbReference type="InterPro" id="IPR036866">
    <property type="entry name" value="RibonucZ/Hydroxyglut_hydro"/>
</dbReference>
<dbReference type="EMBL" id="JACHBR010000001">
    <property type="protein sequence ID" value="MBB5626081.1"/>
    <property type="molecule type" value="Genomic_DNA"/>
</dbReference>
<comment type="similarity">
    <text evidence="2">Belongs to the metallo-beta-lactamase superfamily.</text>
</comment>
<feature type="domain" description="Metallo-beta-lactamase" evidence="6">
    <location>
        <begin position="35"/>
        <end position="270"/>
    </location>
</feature>
<dbReference type="AlphaFoldDB" id="A0A7W8Z293"/>
<dbReference type="GO" id="GO:0016787">
    <property type="term" value="F:hydrolase activity"/>
    <property type="evidence" value="ECO:0007669"/>
    <property type="project" value="UniProtKB-KW"/>
</dbReference>
<evidence type="ECO:0000256" key="5">
    <source>
        <dbReference type="ARBA" id="ARBA00022833"/>
    </source>
</evidence>
<comment type="caution">
    <text evidence="7">The sequence shown here is derived from an EMBL/GenBank/DDBJ whole genome shotgun (WGS) entry which is preliminary data.</text>
</comment>
<gene>
    <name evidence="7" type="ORF">BJ981_001780</name>
</gene>
<evidence type="ECO:0000256" key="1">
    <source>
        <dbReference type="ARBA" id="ARBA00001947"/>
    </source>
</evidence>
<dbReference type="InterPro" id="IPR051013">
    <property type="entry name" value="MBL_superfamily_lactonases"/>
</dbReference>
<protein>
    <submittedName>
        <fullName evidence="7">Glyoxylase-like metal-dependent hydrolase (Beta-lactamase superfamily II)</fullName>
    </submittedName>
</protein>